<feature type="chain" id="PRO_5019478234" evidence="10">
    <location>
        <begin position="28"/>
        <end position="188"/>
    </location>
</feature>
<keyword evidence="6 9" id="KW-0133">Cell shape</keyword>
<name>A0A420DPC7_9RHOB</name>
<accession>A0A420DPC7</accession>
<keyword evidence="3" id="KW-0328">Glycosyltransferase</keyword>
<gene>
    <name evidence="12" type="ORF">C8N30_0601</name>
</gene>
<dbReference type="Gene3D" id="2.40.440.10">
    <property type="entry name" value="L,D-transpeptidase catalytic domain-like"/>
    <property type="match status" value="1"/>
</dbReference>
<evidence type="ECO:0000256" key="3">
    <source>
        <dbReference type="ARBA" id="ARBA00022676"/>
    </source>
</evidence>
<dbReference type="GO" id="GO:0071555">
    <property type="term" value="P:cell wall organization"/>
    <property type="evidence" value="ECO:0007669"/>
    <property type="project" value="UniProtKB-UniRule"/>
</dbReference>
<evidence type="ECO:0000256" key="2">
    <source>
        <dbReference type="ARBA" id="ARBA00005992"/>
    </source>
</evidence>
<feature type="active site" description="Proton donor/acceptor" evidence="9">
    <location>
        <position position="148"/>
    </location>
</feature>
<keyword evidence="13" id="KW-1185">Reference proteome</keyword>
<dbReference type="AlphaFoldDB" id="A0A420DPC7"/>
<dbReference type="InterPro" id="IPR005490">
    <property type="entry name" value="LD_TPept_cat_dom"/>
</dbReference>
<keyword evidence="5" id="KW-0378">Hydrolase</keyword>
<evidence type="ECO:0000256" key="10">
    <source>
        <dbReference type="SAM" id="SignalP"/>
    </source>
</evidence>
<dbReference type="GO" id="GO:0071972">
    <property type="term" value="F:peptidoglycan L,D-transpeptidase activity"/>
    <property type="evidence" value="ECO:0007669"/>
    <property type="project" value="TreeGrafter"/>
</dbReference>
<dbReference type="UniPathway" id="UPA00219"/>
<comment type="caution">
    <text evidence="12">The sequence shown here is derived from an EMBL/GenBank/DDBJ whole genome shotgun (WGS) entry which is preliminary data.</text>
</comment>
<dbReference type="CDD" id="cd16913">
    <property type="entry name" value="YkuD_like"/>
    <property type="match status" value="1"/>
</dbReference>
<keyword evidence="8 9" id="KW-0961">Cell wall biogenesis/degradation</keyword>
<dbReference type="STRING" id="1443111.Z949_2577"/>
<keyword evidence="7 9" id="KW-0573">Peptidoglycan synthesis</keyword>
<dbReference type="InterPro" id="IPR038063">
    <property type="entry name" value="Transpep_catalytic_dom"/>
</dbReference>
<comment type="similarity">
    <text evidence="2">Belongs to the YkuD family.</text>
</comment>
<comment type="pathway">
    <text evidence="1 9">Cell wall biogenesis; peptidoglycan biosynthesis.</text>
</comment>
<evidence type="ECO:0000256" key="1">
    <source>
        <dbReference type="ARBA" id="ARBA00004752"/>
    </source>
</evidence>
<dbReference type="Pfam" id="PF03734">
    <property type="entry name" value="YkuD"/>
    <property type="match status" value="1"/>
</dbReference>
<evidence type="ECO:0000256" key="5">
    <source>
        <dbReference type="ARBA" id="ARBA00022801"/>
    </source>
</evidence>
<feature type="domain" description="L,D-TPase catalytic" evidence="11">
    <location>
        <begin position="58"/>
        <end position="188"/>
    </location>
</feature>
<dbReference type="GO" id="GO:0005576">
    <property type="term" value="C:extracellular region"/>
    <property type="evidence" value="ECO:0007669"/>
    <property type="project" value="TreeGrafter"/>
</dbReference>
<proteinExistence type="inferred from homology"/>
<evidence type="ECO:0000256" key="8">
    <source>
        <dbReference type="ARBA" id="ARBA00023316"/>
    </source>
</evidence>
<dbReference type="PANTHER" id="PTHR30582:SF24">
    <property type="entry name" value="L,D-TRANSPEPTIDASE ERFK_SRFK-RELATED"/>
    <property type="match status" value="1"/>
</dbReference>
<feature type="signal peptide" evidence="10">
    <location>
        <begin position="1"/>
        <end position="27"/>
    </location>
</feature>
<dbReference type="GO" id="GO:0016757">
    <property type="term" value="F:glycosyltransferase activity"/>
    <property type="evidence" value="ECO:0007669"/>
    <property type="project" value="UniProtKB-KW"/>
</dbReference>
<dbReference type="SUPFAM" id="SSF141523">
    <property type="entry name" value="L,D-transpeptidase catalytic domain-like"/>
    <property type="match status" value="1"/>
</dbReference>
<dbReference type="InterPro" id="IPR050979">
    <property type="entry name" value="LD-transpeptidase"/>
</dbReference>
<reference evidence="12 13" key="1">
    <citation type="submission" date="2018-09" db="EMBL/GenBank/DDBJ databases">
        <title>Genomic Encyclopedia of Archaeal and Bacterial Type Strains, Phase II (KMG-II): from individual species to whole genera.</title>
        <authorList>
            <person name="Goeker M."/>
        </authorList>
    </citation>
    <scope>NUCLEOTIDE SEQUENCE [LARGE SCALE GENOMIC DNA]</scope>
    <source>
        <strain evidence="12 13">DSM 11458</strain>
    </source>
</reference>
<dbReference type="EMBL" id="RAQK01000001">
    <property type="protein sequence ID" value="RKE96050.1"/>
    <property type="molecule type" value="Genomic_DNA"/>
</dbReference>
<protein>
    <submittedName>
        <fullName evidence="12">Lipoprotein-anchoring transpeptidase ErfK/SrfK</fullName>
    </submittedName>
</protein>
<evidence type="ECO:0000259" key="11">
    <source>
        <dbReference type="PROSITE" id="PS52029"/>
    </source>
</evidence>
<evidence type="ECO:0000256" key="9">
    <source>
        <dbReference type="PROSITE-ProRule" id="PRU01373"/>
    </source>
</evidence>
<dbReference type="OrthoDB" id="9795305at2"/>
<evidence type="ECO:0000256" key="4">
    <source>
        <dbReference type="ARBA" id="ARBA00022679"/>
    </source>
</evidence>
<evidence type="ECO:0000256" key="6">
    <source>
        <dbReference type="ARBA" id="ARBA00022960"/>
    </source>
</evidence>
<dbReference type="RefSeq" id="WP_025063002.1">
    <property type="nucleotide sequence ID" value="NZ_RAQK01000001.1"/>
</dbReference>
<keyword evidence="10" id="KW-0732">Signal</keyword>
<feature type="active site" description="Nucleophile" evidence="9">
    <location>
        <position position="164"/>
    </location>
</feature>
<dbReference type="PROSITE" id="PS52029">
    <property type="entry name" value="LD_TPASE"/>
    <property type="match status" value="1"/>
</dbReference>
<keyword evidence="12" id="KW-0449">Lipoprotein</keyword>
<evidence type="ECO:0000256" key="7">
    <source>
        <dbReference type="ARBA" id="ARBA00022984"/>
    </source>
</evidence>
<evidence type="ECO:0000313" key="13">
    <source>
        <dbReference type="Proteomes" id="UP000284407"/>
    </source>
</evidence>
<organism evidence="12 13">
    <name type="scientific">Sulfitobacter guttiformis</name>
    <dbReference type="NCBI Taxonomy" id="74349"/>
    <lineage>
        <taxon>Bacteria</taxon>
        <taxon>Pseudomonadati</taxon>
        <taxon>Pseudomonadota</taxon>
        <taxon>Alphaproteobacteria</taxon>
        <taxon>Rhodobacterales</taxon>
        <taxon>Roseobacteraceae</taxon>
        <taxon>Sulfitobacter</taxon>
    </lineage>
</organism>
<keyword evidence="4" id="KW-0808">Transferase</keyword>
<dbReference type="GO" id="GO:0008360">
    <property type="term" value="P:regulation of cell shape"/>
    <property type="evidence" value="ECO:0007669"/>
    <property type="project" value="UniProtKB-UniRule"/>
</dbReference>
<evidence type="ECO:0000313" key="12">
    <source>
        <dbReference type="EMBL" id="RKE96050.1"/>
    </source>
</evidence>
<dbReference type="Proteomes" id="UP000284407">
    <property type="component" value="Unassembled WGS sequence"/>
</dbReference>
<dbReference type="PANTHER" id="PTHR30582">
    <property type="entry name" value="L,D-TRANSPEPTIDASE"/>
    <property type="match status" value="1"/>
</dbReference>
<sequence>MTNKPFSRRRMILAAGASLALPSLVRAQDAPDIVENRRNIMSFRTQRWQDHFETLGKGAIVADISSRTLHYWDADGVTYKIYPSSVPRSEELTKRGYTQIVRKRVGPDWTPTASMMERDPTLAYMPPGPGNPLGTHAMYLSWPAYLIHGTHDTRKIGRQSSDGCIGLYNHKVEELFAMAQVGTQVRLV</sequence>
<dbReference type="GO" id="GO:0018104">
    <property type="term" value="P:peptidoglycan-protein cross-linking"/>
    <property type="evidence" value="ECO:0007669"/>
    <property type="project" value="TreeGrafter"/>
</dbReference>